<gene>
    <name evidence="1" type="ORF">GS601_03055</name>
</gene>
<dbReference type="EMBL" id="WVIE01000003">
    <property type="protein sequence ID" value="NDJ16277.1"/>
    <property type="molecule type" value="Genomic_DNA"/>
</dbReference>
<evidence type="ECO:0000313" key="2">
    <source>
        <dbReference type="Proteomes" id="UP000646053"/>
    </source>
</evidence>
<dbReference type="Proteomes" id="UP000646053">
    <property type="component" value="Unassembled WGS sequence"/>
</dbReference>
<dbReference type="RefSeq" id="WP_162421804.1">
    <property type="nucleotide sequence ID" value="NZ_WVIE01000003.1"/>
</dbReference>
<evidence type="ECO:0000313" key="1">
    <source>
        <dbReference type="EMBL" id="NDJ16277.1"/>
    </source>
</evidence>
<proteinExistence type="predicted"/>
<keyword evidence="2" id="KW-1185">Reference proteome</keyword>
<reference evidence="1" key="1">
    <citation type="submission" date="2019-12" db="EMBL/GenBank/DDBJ databases">
        <title>High-Quality draft genome sequences of three cyanobacteria isolated from the limestone walls of the Old Cathedral of Coimbra.</title>
        <authorList>
            <person name="Tiago I."/>
            <person name="Soares F."/>
            <person name="Portugal A."/>
        </authorList>
    </citation>
    <scope>NUCLEOTIDE SEQUENCE</scope>
    <source>
        <strain evidence="1">A</strain>
    </source>
</reference>
<dbReference type="InterPro" id="IPR016780">
    <property type="entry name" value="UCP020893"/>
</dbReference>
<comment type="caution">
    <text evidence="1">The sequence shown here is derived from an EMBL/GenBank/DDBJ whole genome shotgun (WGS) entry which is preliminary data.</text>
</comment>
<name>A0A8J8CLM6_9CYAN</name>
<protein>
    <submittedName>
        <fullName evidence="1">Uncharacterized protein</fullName>
    </submittedName>
</protein>
<dbReference type="AlphaFoldDB" id="A0A8J8CLM6"/>
<dbReference type="PIRSF" id="PIRSF020893">
    <property type="entry name" value="UCP020893"/>
    <property type="match status" value="1"/>
</dbReference>
<organism evidence="1 2">
    <name type="scientific">Myxacorys almedinensis A</name>
    <dbReference type="NCBI Taxonomy" id="2690445"/>
    <lineage>
        <taxon>Bacteria</taxon>
        <taxon>Bacillati</taxon>
        <taxon>Cyanobacteriota</taxon>
        <taxon>Cyanophyceae</taxon>
        <taxon>Leptolyngbyales</taxon>
        <taxon>Leptolyngbyaceae</taxon>
        <taxon>Myxacorys</taxon>
        <taxon>Myxacorys almedinensis</taxon>
    </lineage>
</organism>
<accession>A0A8J8CLM6</accession>
<sequence>MEISPRFLVSDPISFEQAIDLTQSLMAELQHNPVTEAELESIITALVQSENGARGFFVTYLTDEQSLADQPSSPVVAALRSSPAIVSELLVKNLAMSTAMKVAHTRNQNPELAAGSNRVQTRTLELIRQTQIPDVSVKLEQLGQSAETESGEYQSFLKRWNYDEDQRRAIAHVVSTVVT</sequence>